<dbReference type="InterPro" id="IPR006326">
    <property type="entry name" value="UDPGT_MGT-like"/>
</dbReference>
<keyword evidence="2" id="KW-0328">Glycosyltransferase</keyword>
<dbReference type="CDD" id="cd03784">
    <property type="entry name" value="GT1_Gtf-like"/>
    <property type="match status" value="1"/>
</dbReference>
<reference evidence="5 6" key="1">
    <citation type="submission" date="2019-10" db="EMBL/GenBank/DDBJ databases">
        <title>Description of Paenibacillus pedi sp. nov.</title>
        <authorList>
            <person name="Carlier A."/>
            <person name="Qi S."/>
        </authorList>
    </citation>
    <scope>NUCLEOTIDE SEQUENCE [LARGE SCALE GENOMIC DNA]</scope>
    <source>
        <strain evidence="5 6">LMG 31457</strain>
    </source>
</reference>
<dbReference type="SUPFAM" id="SSF53756">
    <property type="entry name" value="UDP-Glycosyltransferase/glycogen phosphorylase"/>
    <property type="match status" value="1"/>
</dbReference>
<dbReference type="PANTHER" id="PTHR48043:SF145">
    <property type="entry name" value="FI06409P-RELATED"/>
    <property type="match status" value="1"/>
</dbReference>
<organism evidence="5 6">
    <name type="scientific">Paenibacillus planticolens</name>
    <dbReference type="NCBI Taxonomy" id="2654976"/>
    <lineage>
        <taxon>Bacteria</taxon>
        <taxon>Bacillati</taxon>
        <taxon>Bacillota</taxon>
        <taxon>Bacilli</taxon>
        <taxon>Bacillales</taxon>
        <taxon>Paenibacillaceae</taxon>
        <taxon>Paenibacillus</taxon>
    </lineage>
</organism>
<evidence type="ECO:0000313" key="6">
    <source>
        <dbReference type="Proteomes" id="UP000618579"/>
    </source>
</evidence>
<dbReference type="InterPro" id="IPR002213">
    <property type="entry name" value="UDP_glucos_trans"/>
</dbReference>
<proteinExistence type="inferred from homology"/>
<dbReference type="PANTHER" id="PTHR48043">
    <property type="entry name" value="EG:EG0003.4 PROTEIN-RELATED"/>
    <property type="match status" value="1"/>
</dbReference>
<evidence type="ECO:0000256" key="3">
    <source>
        <dbReference type="ARBA" id="ARBA00022679"/>
    </source>
</evidence>
<dbReference type="EMBL" id="WHNZ01000007">
    <property type="protein sequence ID" value="NOU98822.1"/>
    <property type="molecule type" value="Genomic_DNA"/>
</dbReference>
<feature type="domain" description="Erythromycin biosynthesis protein CIII-like C-terminal" evidence="4">
    <location>
        <begin position="252"/>
        <end position="378"/>
    </location>
</feature>
<sequence length="403" mass="44724">MARVLFINGGSEGHINPTIGVVQELVSRGEEVVYFSIEAFRERLEKTGASVRTFDDQKFIKAFISGGRDYLLQRINGLLLTADIVIPSVLEQIKDEHFDYVIHDSMFGCGRLIAQMLKLPAINSCTSFAQTKVSVDAMLEQFSETVPIEIGKPVIDKFQSLTEMVKEKYDAEILSPYEVFCNPAPLTIVYTTREFQPYGEAFDQTYKFVGPSITPRLTQDNFDYTAAMNGKKPIYISLGTVFNQAIDFYKLCLEALGDTDHTIVMSVGNRTHIADLGEIPKNFIVKNYVPQTDILQCAKLFITHGGMNSVHEGLYYGVPLLVIPQSADQPVIAGQVASLGAGLTLQMQSLTANQLRDPVDHVLSHSSYQIAVSNIRESLQKSGGYHQAVDEIFEFKKAAGINK</sequence>
<evidence type="ECO:0000313" key="5">
    <source>
        <dbReference type="EMBL" id="NOU98822.1"/>
    </source>
</evidence>
<name>A0ABX1ZHC0_9BACL</name>
<dbReference type="Pfam" id="PF06722">
    <property type="entry name" value="EryCIII-like_C"/>
    <property type="match status" value="1"/>
</dbReference>
<keyword evidence="6" id="KW-1185">Reference proteome</keyword>
<dbReference type="Proteomes" id="UP000618579">
    <property type="component" value="Unassembled WGS sequence"/>
</dbReference>
<dbReference type="InterPro" id="IPR050271">
    <property type="entry name" value="UDP-glycosyltransferase"/>
</dbReference>
<dbReference type="InterPro" id="IPR010610">
    <property type="entry name" value="EryCIII-like_C"/>
</dbReference>
<dbReference type="Gene3D" id="3.40.50.2000">
    <property type="entry name" value="Glycogen Phosphorylase B"/>
    <property type="match status" value="2"/>
</dbReference>
<dbReference type="RefSeq" id="WP_171681700.1">
    <property type="nucleotide sequence ID" value="NZ_WHNZ01000007.1"/>
</dbReference>
<comment type="caution">
    <text evidence="5">The sequence shown here is derived from an EMBL/GenBank/DDBJ whole genome shotgun (WGS) entry which is preliminary data.</text>
</comment>
<evidence type="ECO:0000256" key="2">
    <source>
        <dbReference type="ARBA" id="ARBA00022676"/>
    </source>
</evidence>
<keyword evidence="3 5" id="KW-0808">Transferase</keyword>
<evidence type="ECO:0000259" key="4">
    <source>
        <dbReference type="Pfam" id="PF06722"/>
    </source>
</evidence>
<comment type="similarity">
    <text evidence="1">Belongs to the UDP-glycosyltransferase family.</text>
</comment>
<accession>A0ABX1ZHC0</accession>
<protein>
    <submittedName>
        <fullName evidence="5">Glycosyl transferase family 1</fullName>
    </submittedName>
</protein>
<gene>
    <name evidence="5" type="ORF">GC097_02145</name>
</gene>
<dbReference type="NCBIfam" id="TIGR01426">
    <property type="entry name" value="MGT"/>
    <property type="match status" value="1"/>
</dbReference>
<dbReference type="GO" id="GO:0016740">
    <property type="term" value="F:transferase activity"/>
    <property type="evidence" value="ECO:0007669"/>
    <property type="project" value="UniProtKB-KW"/>
</dbReference>
<evidence type="ECO:0000256" key="1">
    <source>
        <dbReference type="ARBA" id="ARBA00009995"/>
    </source>
</evidence>